<dbReference type="InterPro" id="IPR037294">
    <property type="entry name" value="ABC_BtuC-like"/>
</dbReference>
<evidence type="ECO:0000313" key="9">
    <source>
        <dbReference type="EMBL" id="MDF0751994.1"/>
    </source>
</evidence>
<feature type="transmembrane region" description="Helical" evidence="8">
    <location>
        <begin position="155"/>
        <end position="178"/>
    </location>
</feature>
<sequence length="675" mass="70177">MYADASSPLVSRPVIPARLPVAAIILWFGALFASATPWLGELNVGALVSVFWTFNPDDYSSVLAHFSWAPRVSIAILIGCGLGLAGAVTQQVLGNPLASPTTLGVEAGGQFGVTVATLFAPGLLAFSPDLVAIGGGLLAIGMVIALTWRLGFSPVTVILAGLVITFFLGAMNMAFLLLKGEWLGNLFIWGAGSLVQNNWGPFMDLWPKVLVIAILMLLLMRPLQVLQLGQSSASSLGAKVGLVRALALFLVVLMTATVVSRVGVVAFVGLAAPVLARLLGARTLASRLLWSTLMGGGLLLLADTLAHWASTWGDGSLVPTGTTTALIGGPVILMALQGFRNTHHMPGQASNPGDFMPNRRSPLLVSGAVTALLAITLIVSMGWAPGLDGWNWTSVTQWDQAWVWRGPRMLAAMLAGVALGLAGTLIQRMTGNPMGSPEMLGISGGAALVMVLLVLSGTEVSRLGQLGAATLGAAGALGLLLLLARKHRFAGNQLLLGGLALYVFMDAGLRLVMASGGTVASQLLNWMYGSTWLVSENEAFGLMGFIVLICALLLLIVRPLTILPLGETSASSLGLPVVRARLLLLMLAAVLTASATVVIGPLSFVGLIAPHLARVLGQQTVGRQLIVAALVGGLLLAVADYLSRIVVFPNQLPAGLLAALVGGVYFLWGLSRHGK</sequence>
<feature type="transmembrane region" description="Helical" evidence="8">
    <location>
        <begin position="21"/>
        <end position="52"/>
    </location>
</feature>
<keyword evidence="4" id="KW-1003">Cell membrane</keyword>
<comment type="caution">
    <text evidence="9">The sequence shown here is derived from an EMBL/GenBank/DDBJ whole genome shotgun (WGS) entry which is preliminary data.</text>
</comment>
<feature type="transmembrane region" description="Helical" evidence="8">
    <location>
        <begin position="363"/>
        <end position="384"/>
    </location>
</feature>
<proteinExistence type="inferred from homology"/>
<evidence type="ECO:0000256" key="4">
    <source>
        <dbReference type="ARBA" id="ARBA00022475"/>
    </source>
</evidence>
<dbReference type="SUPFAM" id="SSF81345">
    <property type="entry name" value="ABC transporter involved in vitamin B12 uptake, BtuC"/>
    <property type="match status" value="2"/>
</dbReference>
<dbReference type="PANTHER" id="PTHR30472:SF37">
    <property type="entry name" value="FE(3+) DICITRATE TRANSPORT SYSTEM PERMEASE PROTEIN FECD-RELATED"/>
    <property type="match status" value="1"/>
</dbReference>
<dbReference type="RefSeq" id="WP_275708837.1">
    <property type="nucleotide sequence ID" value="NZ_JANCMW010000012.1"/>
</dbReference>
<feature type="transmembrane region" description="Helical" evidence="8">
    <location>
        <begin position="495"/>
        <end position="519"/>
    </location>
</feature>
<feature type="transmembrane region" description="Helical" evidence="8">
    <location>
        <begin position="409"/>
        <end position="427"/>
    </location>
</feature>
<feature type="transmembrane region" description="Helical" evidence="8">
    <location>
        <begin position="463"/>
        <end position="483"/>
    </location>
</feature>
<evidence type="ECO:0000256" key="8">
    <source>
        <dbReference type="SAM" id="Phobius"/>
    </source>
</evidence>
<evidence type="ECO:0000313" key="10">
    <source>
        <dbReference type="Proteomes" id="UP001143391"/>
    </source>
</evidence>
<feature type="transmembrane region" description="Helical" evidence="8">
    <location>
        <begin position="539"/>
        <end position="561"/>
    </location>
</feature>
<keyword evidence="7 8" id="KW-0472">Membrane</keyword>
<evidence type="ECO:0000256" key="1">
    <source>
        <dbReference type="ARBA" id="ARBA00004651"/>
    </source>
</evidence>
<dbReference type="NCBIfam" id="NF007866">
    <property type="entry name" value="PRK10577.1-2"/>
    <property type="match status" value="1"/>
</dbReference>
<feature type="transmembrane region" description="Helical" evidence="8">
    <location>
        <begin position="439"/>
        <end position="457"/>
    </location>
</feature>
<comment type="similarity">
    <text evidence="2">Belongs to the binding-protein-dependent transport system permease family. FecCD subfamily.</text>
</comment>
<feature type="transmembrane region" description="Helical" evidence="8">
    <location>
        <begin position="582"/>
        <end position="609"/>
    </location>
</feature>
<feature type="transmembrane region" description="Helical" evidence="8">
    <location>
        <begin position="621"/>
        <end position="642"/>
    </location>
</feature>
<evidence type="ECO:0000256" key="5">
    <source>
        <dbReference type="ARBA" id="ARBA00022692"/>
    </source>
</evidence>
<dbReference type="Proteomes" id="UP001143391">
    <property type="component" value="Unassembled WGS sequence"/>
</dbReference>
<keyword evidence="5 8" id="KW-0812">Transmembrane</keyword>
<feature type="transmembrane region" description="Helical" evidence="8">
    <location>
        <begin position="262"/>
        <end position="281"/>
    </location>
</feature>
<gene>
    <name evidence="9" type="primary">fhuB</name>
    <name evidence="9" type="ORF">NLU14_17320</name>
</gene>
<feature type="transmembrane region" description="Helical" evidence="8">
    <location>
        <begin position="288"/>
        <end position="310"/>
    </location>
</feature>
<keyword evidence="6 8" id="KW-1133">Transmembrane helix</keyword>
<feature type="transmembrane region" description="Helical" evidence="8">
    <location>
        <begin position="654"/>
        <end position="671"/>
    </location>
</feature>
<feature type="transmembrane region" description="Helical" evidence="8">
    <location>
        <begin position="205"/>
        <end position="224"/>
    </location>
</feature>
<feature type="transmembrane region" description="Helical" evidence="8">
    <location>
        <begin position="316"/>
        <end position="336"/>
    </location>
</feature>
<evidence type="ECO:0000256" key="7">
    <source>
        <dbReference type="ARBA" id="ARBA00023136"/>
    </source>
</evidence>
<dbReference type="Pfam" id="PF01032">
    <property type="entry name" value="FecCD"/>
    <property type="match status" value="2"/>
</dbReference>
<feature type="transmembrane region" description="Helical" evidence="8">
    <location>
        <begin position="72"/>
        <end position="93"/>
    </location>
</feature>
<reference evidence="9" key="1">
    <citation type="submission" date="2022-07" db="EMBL/GenBank/DDBJ databases">
        <title>Marinobacter iranensis a new bacterium isolate from a hipersaline lake in Iran.</title>
        <authorList>
            <person name="Mohammad A.M.A."/>
            <person name="Cristina S.-P."/>
            <person name="Antonio V."/>
        </authorList>
    </citation>
    <scope>NUCLEOTIDE SEQUENCE</scope>
    <source>
        <strain evidence="9">71-i</strain>
    </source>
</reference>
<keyword evidence="3" id="KW-0813">Transport</keyword>
<dbReference type="InterPro" id="IPR000522">
    <property type="entry name" value="ABC_transptr_permease_BtuC"/>
</dbReference>
<organism evidence="9 10">
    <name type="scientific">Marinobacter iranensis</name>
    <dbReference type="NCBI Taxonomy" id="2962607"/>
    <lineage>
        <taxon>Bacteria</taxon>
        <taxon>Pseudomonadati</taxon>
        <taxon>Pseudomonadota</taxon>
        <taxon>Gammaproteobacteria</taxon>
        <taxon>Pseudomonadales</taxon>
        <taxon>Marinobacteraceae</taxon>
        <taxon>Marinobacter</taxon>
    </lineage>
</organism>
<feature type="transmembrane region" description="Helical" evidence="8">
    <location>
        <begin position="236"/>
        <end position="256"/>
    </location>
</feature>
<comment type="subcellular location">
    <subcellularLocation>
        <location evidence="1">Cell membrane</location>
        <topology evidence="1">Multi-pass membrane protein</topology>
    </subcellularLocation>
</comment>
<dbReference type="EMBL" id="JANCMW010000012">
    <property type="protein sequence ID" value="MDF0751994.1"/>
    <property type="molecule type" value="Genomic_DNA"/>
</dbReference>
<feature type="transmembrane region" description="Helical" evidence="8">
    <location>
        <begin position="130"/>
        <end position="148"/>
    </location>
</feature>
<accession>A0ABT5YE81</accession>
<dbReference type="Gene3D" id="1.10.3470.10">
    <property type="entry name" value="ABC transporter involved in vitamin B12 uptake, BtuC"/>
    <property type="match status" value="2"/>
</dbReference>
<evidence type="ECO:0000256" key="2">
    <source>
        <dbReference type="ARBA" id="ARBA00007935"/>
    </source>
</evidence>
<dbReference type="PANTHER" id="PTHR30472">
    <property type="entry name" value="FERRIC ENTEROBACTIN TRANSPORT SYSTEM PERMEASE PROTEIN"/>
    <property type="match status" value="1"/>
</dbReference>
<keyword evidence="10" id="KW-1185">Reference proteome</keyword>
<evidence type="ECO:0000256" key="6">
    <source>
        <dbReference type="ARBA" id="ARBA00022989"/>
    </source>
</evidence>
<evidence type="ECO:0000256" key="3">
    <source>
        <dbReference type="ARBA" id="ARBA00022448"/>
    </source>
</evidence>
<dbReference type="CDD" id="cd06550">
    <property type="entry name" value="TM_ABC_iron-siderophores_like"/>
    <property type="match status" value="2"/>
</dbReference>
<protein>
    <submittedName>
        <fullName evidence="9">Fe(3+)-hydroxamate ABC transporter permease FhuB</fullName>
    </submittedName>
</protein>
<name>A0ABT5YE81_9GAMM</name>